<dbReference type="PATRIC" id="fig|1121022.4.peg.4156"/>
<dbReference type="PANTHER" id="PTHR12461">
    <property type="entry name" value="HYPOXIA-INDUCIBLE FACTOR 1 ALPHA INHIBITOR-RELATED"/>
    <property type="match status" value="1"/>
</dbReference>
<dbReference type="SUPFAM" id="SSF51197">
    <property type="entry name" value="Clavaminate synthase-like"/>
    <property type="match status" value="1"/>
</dbReference>
<dbReference type="InterPro" id="IPR003347">
    <property type="entry name" value="JmjC_dom"/>
</dbReference>
<comment type="caution">
    <text evidence="2">The sequence shown here is derived from an EMBL/GenBank/DDBJ whole genome shotgun (WGS) entry which is preliminary data.</text>
</comment>
<dbReference type="PROSITE" id="PS51184">
    <property type="entry name" value="JMJC"/>
    <property type="match status" value="1"/>
</dbReference>
<dbReference type="InterPro" id="IPR041667">
    <property type="entry name" value="Cupin_8"/>
</dbReference>
<name>V4P8H2_9CAUL</name>
<keyword evidence="3" id="KW-1185">Reference proteome</keyword>
<dbReference type="EMBL" id="AWGB01000070">
    <property type="protein sequence ID" value="ESQ83409.1"/>
    <property type="molecule type" value="Genomic_DNA"/>
</dbReference>
<evidence type="ECO:0000259" key="1">
    <source>
        <dbReference type="PROSITE" id="PS51184"/>
    </source>
</evidence>
<dbReference type="SMART" id="SM00558">
    <property type="entry name" value="JmjC"/>
    <property type="match status" value="1"/>
</dbReference>
<dbReference type="eggNOG" id="COG2850">
    <property type="taxonomic scope" value="Bacteria"/>
</dbReference>
<gene>
    <name evidence="2" type="ORF">ABENE_20290</name>
</gene>
<reference evidence="2 3" key="1">
    <citation type="journal article" date="2014" name="Nature">
        <title>Sequential evolution of bacterial morphology by co-option of a developmental regulator.</title>
        <authorList>
            <person name="Jiang C."/>
            <person name="Brown P.J."/>
            <person name="Ducret A."/>
            <person name="Brun Y.V."/>
        </authorList>
    </citation>
    <scope>NUCLEOTIDE SEQUENCE [LARGE SCALE GENOMIC DNA]</scope>
    <source>
        <strain evidence="2 3">DSM 16100</strain>
    </source>
</reference>
<dbReference type="AlphaFoldDB" id="V4P8H2"/>
<protein>
    <recommendedName>
        <fullName evidence="1">JmjC domain-containing protein</fullName>
    </recommendedName>
</protein>
<dbReference type="PANTHER" id="PTHR12461:SF105">
    <property type="entry name" value="HYPOXIA-INDUCIBLE FACTOR 1-ALPHA INHIBITOR"/>
    <property type="match status" value="1"/>
</dbReference>
<dbReference type="InterPro" id="IPR014710">
    <property type="entry name" value="RmlC-like_jellyroll"/>
</dbReference>
<accession>V4P8H2</accession>
<sequence>MTYLKEQFVALNTGIAPLFEITAMSQTPTHPSLPAVDTVESLTPEAFARDILPSARPVLIKGLVTSWPAVAVGCKGPAAMADYLKAMDTGRPTTVLESYNTSQGRFTYGPDMSDFNFNKRLKSISAGLDQLLNVLEHPNPPYIYIQSTVIQDYLPAFLKENVSLLLPPAIQPRIWISNGTTAQTHNDNDHNIACVVAGRRRFTLFPPEQLPNLYIGPMDHTPSGRAISLVDLANPDFDRFPKFREALATAQVADMEPGDALYLPKYWWHQVKSLTPFNVLVNYWWGNNAGTVENPMSSFLAALLSLKNLPPSDKIYWKTMFDHYIFQTEGDPMAHIPPAYQGGLGRQTPKQRAEIFASLKDLIEGRG</sequence>
<evidence type="ECO:0000313" key="2">
    <source>
        <dbReference type="EMBL" id="ESQ83409.1"/>
    </source>
</evidence>
<organism evidence="2 3">
    <name type="scientific">Asticcacaulis benevestitus DSM 16100 = ATCC BAA-896</name>
    <dbReference type="NCBI Taxonomy" id="1121022"/>
    <lineage>
        <taxon>Bacteria</taxon>
        <taxon>Pseudomonadati</taxon>
        <taxon>Pseudomonadota</taxon>
        <taxon>Alphaproteobacteria</taxon>
        <taxon>Caulobacterales</taxon>
        <taxon>Caulobacteraceae</taxon>
        <taxon>Asticcacaulis</taxon>
    </lineage>
</organism>
<dbReference type="Proteomes" id="UP000017837">
    <property type="component" value="Unassembled WGS sequence"/>
</dbReference>
<proteinExistence type="predicted"/>
<dbReference type="RefSeq" id="WP_018082513.1">
    <property type="nucleotide sequence ID" value="NZ_AQWM01000014.1"/>
</dbReference>
<feature type="domain" description="JmjC" evidence="1">
    <location>
        <begin position="126"/>
        <end position="300"/>
    </location>
</feature>
<dbReference type="STRING" id="1121022.GCA_000376105_02844"/>
<evidence type="ECO:0000313" key="3">
    <source>
        <dbReference type="Proteomes" id="UP000017837"/>
    </source>
</evidence>
<dbReference type="Gene3D" id="2.60.120.10">
    <property type="entry name" value="Jelly Rolls"/>
    <property type="match status" value="1"/>
</dbReference>
<dbReference type="Pfam" id="PF13621">
    <property type="entry name" value="Cupin_8"/>
    <property type="match status" value="1"/>
</dbReference>